<dbReference type="Gene3D" id="3.50.50.60">
    <property type="entry name" value="FAD/NAD(P)-binding domain"/>
    <property type="match status" value="1"/>
</dbReference>
<dbReference type="Pfam" id="PF05199">
    <property type="entry name" value="GMC_oxred_C"/>
    <property type="match status" value="1"/>
</dbReference>
<comment type="similarity">
    <text evidence="2">Belongs to the GMC oxidoreductase family.</text>
</comment>
<dbReference type="Pfam" id="PF00732">
    <property type="entry name" value="GMC_oxred_N"/>
    <property type="match status" value="1"/>
</dbReference>
<dbReference type="PANTHER" id="PTHR11552:SF147">
    <property type="entry name" value="CHOLINE DEHYDROGENASE, MITOCHONDRIAL"/>
    <property type="match status" value="1"/>
</dbReference>
<gene>
    <name evidence="7" type="ORF">B0T11DRAFT_353355</name>
</gene>
<protein>
    <recommendedName>
        <fullName evidence="6">Glucose-methanol-choline oxidoreductase N-terminal domain-containing protein</fullName>
    </recommendedName>
</protein>
<evidence type="ECO:0000256" key="5">
    <source>
        <dbReference type="SAM" id="SignalP"/>
    </source>
</evidence>
<dbReference type="Proteomes" id="UP000813385">
    <property type="component" value="Unassembled WGS sequence"/>
</dbReference>
<keyword evidence="4" id="KW-0274">FAD</keyword>
<reference evidence="7" key="1">
    <citation type="journal article" date="2021" name="Nat. Commun.">
        <title>Genetic determinants of endophytism in the Arabidopsis root mycobiome.</title>
        <authorList>
            <person name="Mesny F."/>
            <person name="Miyauchi S."/>
            <person name="Thiergart T."/>
            <person name="Pickel B."/>
            <person name="Atanasova L."/>
            <person name="Karlsson M."/>
            <person name="Huettel B."/>
            <person name="Barry K.W."/>
            <person name="Haridas S."/>
            <person name="Chen C."/>
            <person name="Bauer D."/>
            <person name="Andreopoulos W."/>
            <person name="Pangilinan J."/>
            <person name="LaButti K."/>
            <person name="Riley R."/>
            <person name="Lipzen A."/>
            <person name="Clum A."/>
            <person name="Drula E."/>
            <person name="Henrissat B."/>
            <person name="Kohler A."/>
            <person name="Grigoriev I.V."/>
            <person name="Martin F.M."/>
            <person name="Hacquard S."/>
        </authorList>
    </citation>
    <scope>NUCLEOTIDE SEQUENCE</scope>
    <source>
        <strain evidence="7">MPI-CAGE-AT-0016</strain>
    </source>
</reference>
<dbReference type="PANTHER" id="PTHR11552">
    <property type="entry name" value="GLUCOSE-METHANOL-CHOLINE GMC OXIDOREDUCTASE"/>
    <property type="match status" value="1"/>
</dbReference>
<sequence length="639" mass="70102">MHPFTAVLAGLFGVISLASTTPTDEYDYVVIGSGPGGGSLAANLALEGHSVFLIEAGGDMSDSILEQLALLSSRAAETPGHSWQFFVEHYQNDTQARRDNKYTYLQTDGSYYHGVNPPEGAIPMGNYYPRGATLGGSSQVNAMNFVWAPDNEWDYIAELTGDKSWEHQHMRRHLMDLENCTYVPRGTPGHGFDGYIESSMGNTTSSLTSPNSALFVAEMFRQAEGIEVNGVTHMGELLRRDINRIDRNRYANPLLFSTPAAISTTSGGRSSIASHINRVVATGHPLTISFHSLATKVLLEKCGRGKKPKAYGVEYLVGEGLYSADGRYNASQTGETRTVRAKKEVIVSGGSFNTPQILKLSGIGPRKELERLGIPMVVDLPAVGNFMQDNYEVSIHIDAAEPWLDTTSYPCTAQFDDSDPCFVMWQANRTGPYSQRGGSFTMTWQSSVSWDRDSDLLFLSNAGLGGASGFYPTYSQRNVRPNQWNTPIVKMQTGNPSGTVTLRSRDPRQAPEINFNYFSQRADEDLQAMSEGIDLMLRSFDEVGIPYTVLSPDPTIDRKQAIMDRAYSHHATSSCRMGPKGHRDYCVDSEFRVNGVDNLRVVDASVFPRVPGAMPNGPTFTISRKALEVILKARAGGSK</sequence>
<dbReference type="OrthoDB" id="269227at2759"/>
<evidence type="ECO:0000256" key="3">
    <source>
        <dbReference type="ARBA" id="ARBA00022630"/>
    </source>
</evidence>
<evidence type="ECO:0000259" key="6">
    <source>
        <dbReference type="PROSITE" id="PS00624"/>
    </source>
</evidence>
<dbReference type="EMBL" id="JAGPXD010000003">
    <property type="protein sequence ID" value="KAH7363241.1"/>
    <property type="molecule type" value="Genomic_DNA"/>
</dbReference>
<dbReference type="InterPro" id="IPR000172">
    <property type="entry name" value="GMC_OxRdtase_N"/>
</dbReference>
<evidence type="ECO:0000313" key="8">
    <source>
        <dbReference type="Proteomes" id="UP000813385"/>
    </source>
</evidence>
<comment type="caution">
    <text evidence="7">The sequence shown here is derived from an EMBL/GenBank/DDBJ whole genome shotgun (WGS) entry which is preliminary data.</text>
</comment>
<feature type="signal peptide" evidence="5">
    <location>
        <begin position="1"/>
        <end position="20"/>
    </location>
</feature>
<feature type="domain" description="Glucose-methanol-choline oxidoreductase N-terminal" evidence="6">
    <location>
        <begin position="350"/>
        <end position="364"/>
    </location>
</feature>
<dbReference type="PROSITE" id="PS00624">
    <property type="entry name" value="GMC_OXRED_2"/>
    <property type="match status" value="1"/>
</dbReference>
<evidence type="ECO:0000256" key="4">
    <source>
        <dbReference type="ARBA" id="ARBA00022827"/>
    </source>
</evidence>
<keyword evidence="8" id="KW-1185">Reference proteome</keyword>
<organism evidence="7 8">
    <name type="scientific">Plectosphaerella cucumerina</name>
    <dbReference type="NCBI Taxonomy" id="40658"/>
    <lineage>
        <taxon>Eukaryota</taxon>
        <taxon>Fungi</taxon>
        <taxon>Dikarya</taxon>
        <taxon>Ascomycota</taxon>
        <taxon>Pezizomycotina</taxon>
        <taxon>Sordariomycetes</taxon>
        <taxon>Hypocreomycetidae</taxon>
        <taxon>Glomerellales</taxon>
        <taxon>Plectosphaerellaceae</taxon>
        <taxon>Plectosphaerella</taxon>
    </lineage>
</organism>
<keyword evidence="5" id="KW-0732">Signal</keyword>
<dbReference type="PIRSF" id="PIRSF000137">
    <property type="entry name" value="Alcohol_oxidase"/>
    <property type="match status" value="1"/>
</dbReference>
<dbReference type="InterPro" id="IPR007867">
    <property type="entry name" value="GMC_OxRtase_C"/>
</dbReference>
<dbReference type="SUPFAM" id="SSF51905">
    <property type="entry name" value="FAD/NAD(P)-binding domain"/>
    <property type="match status" value="1"/>
</dbReference>
<evidence type="ECO:0000256" key="1">
    <source>
        <dbReference type="ARBA" id="ARBA00001974"/>
    </source>
</evidence>
<dbReference type="GO" id="GO:0050660">
    <property type="term" value="F:flavin adenine dinucleotide binding"/>
    <property type="evidence" value="ECO:0007669"/>
    <property type="project" value="InterPro"/>
</dbReference>
<dbReference type="InterPro" id="IPR036188">
    <property type="entry name" value="FAD/NAD-bd_sf"/>
</dbReference>
<proteinExistence type="inferred from homology"/>
<accession>A0A8K0TKN0</accession>
<keyword evidence="3" id="KW-0285">Flavoprotein</keyword>
<dbReference type="GO" id="GO:0016614">
    <property type="term" value="F:oxidoreductase activity, acting on CH-OH group of donors"/>
    <property type="evidence" value="ECO:0007669"/>
    <property type="project" value="InterPro"/>
</dbReference>
<feature type="chain" id="PRO_5035427112" description="Glucose-methanol-choline oxidoreductase N-terminal domain-containing protein" evidence="5">
    <location>
        <begin position="21"/>
        <end position="639"/>
    </location>
</feature>
<evidence type="ECO:0000256" key="2">
    <source>
        <dbReference type="ARBA" id="ARBA00010790"/>
    </source>
</evidence>
<dbReference type="AlphaFoldDB" id="A0A8K0TKN0"/>
<comment type="cofactor">
    <cofactor evidence="1">
        <name>FAD</name>
        <dbReference type="ChEBI" id="CHEBI:57692"/>
    </cofactor>
</comment>
<dbReference type="SUPFAM" id="SSF54373">
    <property type="entry name" value="FAD-linked reductases, C-terminal domain"/>
    <property type="match status" value="1"/>
</dbReference>
<dbReference type="InterPro" id="IPR012132">
    <property type="entry name" value="GMC_OxRdtase"/>
</dbReference>
<dbReference type="Gene3D" id="3.30.560.10">
    <property type="entry name" value="Glucose Oxidase, domain 3"/>
    <property type="match status" value="1"/>
</dbReference>
<evidence type="ECO:0000313" key="7">
    <source>
        <dbReference type="EMBL" id="KAH7363241.1"/>
    </source>
</evidence>
<name>A0A8K0TKN0_9PEZI</name>